<feature type="non-terminal residue" evidence="4">
    <location>
        <position position="1"/>
    </location>
</feature>
<reference evidence="4" key="1">
    <citation type="journal article" date="2014" name="Front. Microbiol.">
        <title>High frequency of phylogenetically diverse reductive dehalogenase-homologous genes in deep subseafloor sedimentary metagenomes.</title>
        <authorList>
            <person name="Kawai M."/>
            <person name="Futagami T."/>
            <person name="Toyoda A."/>
            <person name="Takaki Y."/>
            <person name="Nishi S."/>
            <person name="Hori S."/>
            <person name="Arai W."/>
            <person name="Tsubouchi T."/>
            <person name="Morono Y."/>
            <person name="Uchiyama I."/>
            <person name="Ito T."/>
            <person name="Fujiyama A."/>
            <person name="Inagaki F."/>
            <person name="Takami H."/>
        </authorList>
    </citation>
    <scope>NUCLEOTIDE SEQUENCE</scope>
    <source>
        <strain evidence="4">Expedition CK06-06</strain>
    </source>
</reference>
<comment type="caution">
    <text evidence="4">The sequence shown here is derived from an EMBL/GenBank/DDBJ whole genome shotgun (WGS) entry which is preliminary data.</text>
</comment>
<keyword evidence="2" id="KW-0813">Transport</keyword>
<evidence type="ECO:0000256" key="2">
    <source>
        <dbReference type="ARBA" id="ARBA00022448"/>
    </source>
</evidence>
<accession>X1N3A7</accession>
<comment type="similarity">
    <text evidence="1">Belongs to the bacterial solute-binding protein 1 family.</text>
</comment>
<keyword evidence="3" id="KW-0732">Signal</keyword>
<dbReference type="InterPro" id="IPR006059">
    <property type="entry name" value="SBP"/>
</dbReference>
<sequence length="259" mass="29166">LQEKQMVALTQGTGVYDIVHVDCVWVGQYAGEGWTIPLEEFILRTDHNTLALDDFIPAVVSEQGMWEDRIFGFPFINAAFGLHYRTDIFDKYGIEVPQTWKELRETAEKLNLKEPGVSGITFMGRRGVQLQCSYDNMLWSFGGDWYDENYRPTINSAAAVEALEYFESLIPFAPAGVLTYDWDETARSFAQGKAAMDLQWHNAAPTCSDPSKSKIVGKFDFAVIPGKLQPDGSIKRTPTFGGWSLEIPKDSKNKEAAWE</sequence>
<evidence type="ECO:0000256" key="3">
    <source>
        <dbReference type="ARBA" id="ARBA00022729"/>
    </source>
</evidence>
<dbReference type="SUPFAM" id="SSF53850">
    <property type="entry name" value="Periplasmic binding protein-like II"/>
    <property type="match status" value="1"/>
</dbReference>
<evidence type="ECO:0000256" key="1">
    <source>
        <dbReference type="ARBA" id="ARBA00008520"/>
    </source>
</evidence>
<protein>
    <recommendedName>
        <fullName evidence="5">Extracellular solute-binding protein</fullName>
    </recommendedName>
</protein>
<dbReference type="PANTHER" id="PTHR43649">
    <property type="entry name" value="ARABINOSE-BINDING PROTEIN-RELATED"/>
    <property type="match status" value="1"/>
</dbReference>
<dbReference type="InterPro" id="IPR050490">
    <property type="entry name" value="Bact_solute-bd_prot1"/>
</dbReference>
<evidence type="ECO:0008006" key="5">
    <source>
        <dbReference type="Google" id="ProtNLM"/>
    </source>
</evidence>
<dbReference type="PANTHER" id="PTHR43649:SF34">
    <property type="entry name" value="ABC TRANSPORTER PERIPLASMIC-BINDING PROTEIN YCJN-RELATED"/>
    <property type="match status" value="1"/>
</dbReference>
<gene>
    <name evidence="4" type="ORF">S06H3_46126</name>
</gene>
<organism evidence="4">
    <name type="scientific">marine sediment metagenome</name>
    <dbReference type="NCBI Taxonomy" id="412755"/>
    <lineage>
        <taxon>unclassified sequences</taxon>
        <taxon>metagenomes</taxon>
        <taxon>ecological metagenomes</taxon>
    </lineage>
</organism>
<dbReference type="Pfam" id="PF01547">
    <property type="entry name" value="SBP_bac_1"/>
    <property type="match status" value="1"/>
</dbReference>
<name>X1N3A7_9ZZZZ</name>
<proteinExistence type="inferred from homology"/>
<dbReference type="EMBL" id="BARV01028870">
    <property type="protein sequence ID" value="GAI38477.1"/>
    <property type="molecule type" value="Genomic_DNA"/>
</dbReference>
<dbReference type="AlphaFoldDB" id="X1N3A7"/>
<dbReference type="Gene3D" id="3.40.190.10">
    <property type="entry name" value="Periplasmic binding protein-like II"/>
    <property type="match status" value="1"/>
</dbReference>
<evidence type="ECO:0000313" key="4">
    <source>
        <dbReference type="EMBL" id="GAI38477.1"/>
    </source>
</evidence>
<feature type="non-terminal residue" evidence="4">
    <location>
        <position position="259"/>
    </location>
</feature>